<accession>A0A0G4HCA1</accession>
<sequence>MFSKHGTKKELRYVVPRTKEQRERAIRKWAESVLNDTAAPEDKAEEARAALCRLSIPLSKQPQPVPPSVPPPRNGDEPMNGIEDDRVPRDPIS</sequence>
<feature type="region of interest" description="Disordered" evidence="1">
    <location>
        <begin position="55"/>
        <end position="93"/>
    </location>
</feature>
<dbReference type="VEuPathDB" id="CryptoDB:Cvel_26033"/>
<evidence type="ECO:0000256" key="1">
    <source>
        <dbReference type="SAM" id="MobiDB-lite"/>
    </source>
</evidence>
<gene>
    <name evidence="2" type="ORF">Cvel_26033</name>
</gene>
<feature type="compositionally biased region" description="Basic and acidic residues" evidence="1">
    <location>
        <begin position="83"/>
        <end position="93"/>
    </location>
</feature>
<feature type="compositionally biased region" description="Pro residues" evidence="1">
    <location>
        <begin position="63"/>
        <end position="73"/>
    </location>
</feature>
<protein>
    <submittedName>
        <fullName evidence="2">Uncharacterized protein</fullName>
    </submittedName>
</protein>
<dbReference type="EMBL" id="CDMZ01002239">
    <property type="protein sequence ID" value="CEM41462.1"/>
    <property type="molecule type" value="Genomic_DNA"/>
</dbReference>
<dbReference type="AlphaFoldDB" id="A0A0G4HCA1"/>
<name>A0A0G4HCA1_9ALVE</name>
<evidence type="ECO:0000313" key="2">
    <source>
        <dbReference type="EMBL" id="CEM41462.1"/>
    </source>
</evidence>
<reference evidence="2" key="1">
    <citation type="submission" date="2014-11" db="EMBL/GenBank/DDBJ databases">
        <authorList>
            <person name="Otto D Thomas"/>
            <person name="Naeem Raeece"/>
        </authorList>
    </citation>
    <scope>NUCLEOTIDE SEQUENCE</scope>
</reference>
<organism evidence="2">
    <name type="scientific">Chromera velia CCMP2878</name>
    <dbReference type="NCBI Taxonomy" id="1169474"/>
    <lineage>
        <taxon>Eukaryota</taxon>
        <taxon>Sar</taxon>
        <taxon>Alveolata</taxon>
        <taxon>Colpodellida</taxon>
        <taxon>Chromeraceae</taxon>
        <taxon>Chromera</taxon>
    </lineage>
</organism>
<proteinExistence type="predicted"/>